<evidence type="ECO:0000313" key="9">
    <source>
        <dbReference type="EMBL" id="NLR74363.1"/>
    </source>
</evidence>
<accession>A0A847S3I4</accession>
<dbReference type="Pfam" id="PF01925">
    <property type="entry name" value="TauE"/>
    <property type="match status" value="1"/>
</dbReference>
<evidence type="ECO:0000256" key="1">
    <source>
        <dbReference type="ARBA" id="ARBA00004651"/>
    </source>
</evidence>
<organism evidence="9 10">
    <name type="scientific">Leeia aquatica</name>
    <dbReference type="NCBI Taxonomy" id="2725557"/>
    <lineage>
        <taxon>Bacteria</taxon>
        <taxon>Pseudomonadati</taxon>
        <taxon>Pseudomonadota</taxon>
        <taxon>Betaproteobacteria</taxon>
        <taxon>Neisseriales</taxon>
        <taxon>Leeiaceae</taxon>
        <taxon>Leeia</taxon>
    </lineage>
</organism>
<feature type="transmembrane region" description="Helical" evidence="8">
    <location>
        <begin position="31"/>
        <end position="52"/>
    </location>
</feature>
<dbReference type="Proteomes" id="UP000587991">
    <property type="component" value="Unassembled WGS sequence"/>
</dbReference>
<name>A0A847S3I4_9NEIS</name>
<dbReference type="EMBL" id="JABAIM010000001">
    <property type="protein sequence ID" value="NLR74363.1"/>
    <property type="molecule type" value="Genomic_DNA"/>
</dbReference>
<dbReference type="InterPro" id="IPR002781">
    <property type="entry name" value="TM_pro_TauE-like"/>
</dbReference>
<evidence type="ECO:0000256" key="6">
    <source>
        <dbReference type="ARBA" id="ARBA00022989"/>
    </source>
</evidence>
<comment type="caution">
    <text evidence="9">The sequence shown here is derived from an EMBL/GenBank/DDBJ whole genome shotgun (WGS) entry which is preliminary data.</text>
</comment>
<comment type="similarity">
    <text evidence="2 8">Belongs to the 4-toluene sulfonate uptake permease (TSUP) (TC 2.A.102) family.</text>
</comment>
<feature type="transmembrane region" description="Helical" evidence="8">
    <location>
        <begin position="194"/>
        <end position="211"/>
    </location>
</feature>
<feature type="transmembrane region" description="Helical" evidence="8">
    <location>
        <begin position="129"/>
        <end position="148"/>
    </location>
</feature>
<evidence type="ECO:0000256" key="4">
    <source>
        <dbReference type="ARBA" id="ARBA00022475"/>
    </source>
</evidence>
<feature type="transmembrane region" description="Helical" evidence="8">
    <location>
        <begin position="97"/>
        <end position="117"/>
    </location>
</feature>
<keyword evidence="6 8" id="KW-1133">Transmembrane helix</keyword>
<keyword evidence="4 8" id="KW-1003">Cell membrane</keyword>
<evidence type="ECO:0000256" key="8">
    <source>
        <dbReference type="RuleBase" id="RU363041"/>
    </source>
</evidence>
<evidence type="ECO:0000313" key="10">
    <source>
        <dbReference type="Proteomes" id="UP000587991"/>
    </source>
</evidence>
<dbReference type="GO" id="GO:0005886">
    <property type="term" value="C:plasma membrane"/>
    <property type="evidence" value="ECO:0007669"/>
    <property type="project" value="UniProtKB-SubCell"/>
</dbReference>
<keyword evidence="7 8" id="KW-0472">Membrane</keyword>
<evidence type="ECO:0000256" key="2">
    <source>
        <dbReference type="ARBA" id="ARBA00009142"/>
    </source>
</evidence>
<gene>
    <name evidence="9" type="ORF">HF682_04240</name>
</gene>
<feature type="transmembrane region" description="Helical" evidence="8">
    <location>
        <begin position="72"/>
        <end position="91"/>
    </location>
</feature>
<protein>
    <recommendedName>
        <fullName evidence="8">Probable membrane transporter protein</fullName>
    </recommendedName>
</protein>
<dbReference type="InterPro" id="IPR052017">
    <property type="entry name" value="TSUP"/>
</dbReference>
<reference evidence="9 10" key="1">
    <citation type="submission" date="2020-04" db="EMBL/GenBank/DDBJ databases">
        <title>Draft genome of Leeia sp. IMCC25680.</title>
        <authorList>
            <person name="Song J."/>
            <person name="Cho J.-C."/>
        </authorList>
    </citation>
    <scope>NUCLEOTIDE SEQUENCE [LARGE SCALE GENOMIC DNA]</scope>
    <source>
        <strain evidence="9 10">IMCC25680</strain>
    </source>
</reference>
<feature type="transmembrane region" description="Helical" evidence="8">
    <location>
        <begin position="154"/>
        <end position="173"/>
    </location>
</feature>
<dbReference type="PANTHER" id="PTHR30269">
    <property type="entry name" value="TRANSMEMBRANE PROTEIN YFCA"/>
    <property type="match status" value="1"/>
</dbReference>
<dbReference type="RefSeq" id="WP_168875982.1">
    <property type="nucleotide sequence ID" value="NZ_JABAIM010000001.1"/>
</dbReference>
<evidence type="ECO:0000256" key="7">
    <source>
        <dbReference type="ARBA" id="ARBA00023136"/>
    </source>
</evidence>
<dbReference type="AlphaFoldDB" id="A0A847S3I4"/>
<sequence>MLPPDLLLYFMLLALLAEVVGTVGGFGSSLLFVPLAGYFLDYHSVLGVAALYHLSSNAAKIYFFRAGFDRRLILQMGLPSVLAAITGALMSGLLPSALLTLLLAGFLIGLGGLLLLFRQFRLRPVAANAVLGGLASGFLSGLLGTGGAVRGVVLAAYGLPAQVFIATSAIIDFGIDASRSVVYAASGFVHHDDLYLIPLLLGVSVVGTWLGKKIVGILTEQQFQSIVLLLVIAAGGLTLWRAWG</sequence>
<dbReference type="PANTHER" id="PTHR30269:SF37">
    <property type="entry name" value="MEMBRANE TRANSPORTER PROTEIN"/>
    <property type="match status" value="1"/>
</dbReference>
<evidence type="ECO:0000256" key="3">
    <source>
        <dbReference type="ARBA" id="ARBA00022448"/>
    </source>
</evidence>
<comment type="subcellular location">
    <subcellularLocation>
        <location evidence="1 8">Cell membrane</location>
        <topology evidence="1 8">Multi-pass membrane protein</topology>
    </subcellularLocation>
</comment>
<keyword evidence="10" id="KW-1185">Reference proteome</keyword>
<keyword evidence="5 8" id="KW-0812">Transmembrane</keyword>
<keyword evidence="3" id="KW-0813">Transport</keyword>
<proteinExistence type="inferred from homology"/>
<feature type="transmembrane region" description="Helical" evidence="8">
    <location>
        <begin position="223"/>
        <end position="243"/>
    </location>
</feature>
<evidence type="ECO:0000256" key="5">
    <source>
        <dbReference type="ARBA" id="ARBA00022692"/>
    </source>
</evidence>